<comment type="caution">
    <text evidence="1">The sequence shown here is derived from an EMBL/GenBank/DDBJ whole genome shotgun (WGS) entry which is preliminary data.</text>
</comment>
<dbReference type="Pfam" id="PF11279">
    <property type="entry name" value="DUF3080"/>
    <property type="match status" value="1"/>
</dbReference>
<dbReference type="AlphaFoldDB" id="A0A0A1YGV7"/>
<name>A0A0A1YGV7_9PSED</name>
<proteinExistence type="predicted"/>
<dbReference type="Proteomes" id="UP000030063">
    <property type="component" value="Unassembled WGS sequence"/>
</dbReference>
<dbReference type="STRING" id="1395571.TMS3_0117090"/>
<evidence type="ECO:0000313" key="1">
    <source>
        <dbReference type="EMBL" id="KFX69177.1"/>
    </source>
</evidence>
<gene>
    <name evidence="1" type="ORF">TMS3_0117090</name>
</gene>
<organism evidence="1 2">
    <name type="scientific">Pseudomonas taeanensis MS-3</name>
    <dbReference type="NCBI Taxonomy" id="1395571"/>
    <lineage>
        <taxon>Bacteria</taxon>
        <taxon>Pseudomonadati</taxon>
        <taxon>Pseudomonadota</taxon>
        <taxon>Gammaproteobacteria</taxon>
        <taxon>Pseudomonadales</taxon>
        <taxon>Pseudomonadaceae</taxon>
        <taxon>Pseudomonas</taxon>
    </lineage>
</organism>
<evidence type="ECO:0000313" key="2">
    <source>
        <dbReference type="Proteomes" id="UP000030063"/>
    </source>
</evidence>
<protein>
    <recommendedName>
        <fullName evidence="3">DUF3080 domain-containing protein</fullName>
    </recommendedName>
</protein>
<sequence length="360" mass="39175">MSVKPLTLLLVIGLAACRPTDDGLALQADYLQRLSNAAESSAAADFDRKRLLRYRLPPRRERVGEIPEIRIGLLDLLIDVRRCPDLQQQISLRNSSLGKQLVPSSRLAYEGDLLRAIDACLAHLQNAEEHALQATLSNLATAKRAQLLPVFWNALNASPEVERYLRFAEQALPTAPAEDQAALDALAQLSTLGHSLPDALPPPAAQLDPLFFALHASPQGGQLITSLASLSHTLKQASQVLESRQQRRPVCPLGQPTARGRILQNIFVKYYAGGLQPYLAQVHQRGQAWSDSLRQLSTVAQIPPVTQAYLLSLVGPEQSLWADFVAANAAHVRAWQQTLKSCGLAPGQSGWNGKAANADQ</sequence>
<dbReference type="RefSeq" id="WP_025166411.1">
    <property type="nucleotide sequence ID" value="NZ_AWSQ01000004.1"/>
</dbReference>
<evidence type="ECO:0008006" key="3">
    <source>
        <dbReference type="Google" id="ProtNLM"/>
    </source>
</evidence>
<dbReference type="OrthoDB" id="6997572at2"/>
<dbReference type="eggNOG" id="ENOG502ZCJH">
    <property type="taxonomic scope" value="Bacteria"/>
</dbReference>
<reference evidence="1 2" key="1">
    <citation type="journal article" date="2014" name="Genome Announc.">
        <title>Draft Genome Sequence of Petroleum Oil-Degrading Marine Bacterium Pseudomonas taeanensis Strain MS-3, Isolated from a Crude Oil-Contaminated Seashore.</title>
        <authorList>
            <person name="Lee S.Y."/>
            <person name="Kim S.H."/>
            <person name="Lee D.G."/>
            <person name="Shin S."/>
            <person name="Yun S.H."/>
            <person name="Choi C.W."/>
            <person name="Chung Y.H."/>
            <person name="Choi J.S."/>
            <person name="Kahng H.Y."/>
            <person name="Kim S.I."/>
        </authorList>
    </citation>
    <scope>NUCLEOTIDE SEQUENCE [LARGE SCALE GENOMIC DNA]</scope>
    <source>
        <strain evidence="1 2">MS-3</strain>
    </source>
</reference>
<keyword evidence="2" id="KW-1185">Reference proteome</keyword>
<accession>A0A0A1YGV7</accession>
<dbReference type="InterPro" id="IPR021431">
    <property type="entry name" value="DUF3080"/>
</dbReference>
<dbReference type="PROSITE" id="PS51257">
    <property type="entry name" value="PROKAR_LIPOPROTEIN"/>
    <property type="match status" value="1"/>
</dbReference>
<dbReference type="EMBL" id="AWSQ01000004">
    <property type="protein sequence ID" value="KFX69177.1"/>
    <property type="molecule type" value="Genomic_DNA"/>
</dbReference>